<evidence type="ECO:0000313" key="1">
    <source>
        <dbReference type="EMBL" id="SFJ88078.1"/>
    </source>
</evidence>
<dbReference type="AlphaFoldDB" id="A0A1I3UY02"/>
<dbReference type="EMBL" id="FOSH01000002">
    <property type="protein sequence ID" value="SFJ88078.1"/>
    <property type="molecule type" value="Genomic_DNA"/>
</dbReference>
<accession>A0A1I3UY02</accession>
<evidence type="ECO:0000313" key="2">
    <source>
        <dbReference type="Proteomes" id="UP000198924"/>
    </source>
</evidence>
<protein>
    <submittedName>
        <fullName evidence="1">Uncharacterized protein</fullName>
    </submittedName>
</protein>
<dbReference type="STRING" id="45496.SAMN04488079_102162"/>
<reference evidence="2" key="1">
    <citation type="submission" date="2016-10" db="EMBL/GenBank/DDBJ databases">
        <authorList>
            <person name="Varghese N."/>
            <person name="Submissions S."/>
        </authorList>
    </citation>
    <scope>NUCLEOTIDE SEQUENCE [LARGE SCALE GENOMIC DNA]</scope>
    <source>
        <strain evidence="2">DSM 11578</strain>
    </source>
</reference>
<proteinExistence type="predicted"/>
<organism evidence="1 2">
    <name type="scientific">Methylophaga sulfidovorans</name>
    <dbReference type="NCBI Taxonomy" id="45496"/>
    <lineage>
        <taxon>Bacteria</taxon>
        <taxon>Pseudomonadati</taxon>
        <taxon>Pseudomonadota</taxon>
        <taxon>Gammaproteobacteria</taxon>
        <taxon>Thiotrichales</taxon>
        <taxon>Piscirickettsiaceae</taxon>
        <taxon>Methylophaga</taxon>
    </lineage>
</organism>
<dbReference type="RefSeq" id="WP_091711546.1">
    <property type="nucleotide sequence ID" value="NZ_FOSH01000002.1"/>
</dbReference>
<keyword evidence="2" id="KW-1185">Reference proteome</keyword>
<gene>
    <name evidence="1" type="ORF">SAMN04488079_102162</name>
</gene>
<name>A0A1I3UY02_9GAMM</name>
<dbReference type="Proteomes" id="UP000198924">
    <property type="component" value="Unassembled WGS sequence"/>
</dbReference>
<sequence length="121" mass="13906">MEEKTLKLTYPLGTHSPTINDIENIIHENLKDFHVLLWLFIDENDARTTLLEDSVQVEHVTLPANSDEGSFDLQFESEFYAGCKDMNSTDEHETTVEFFIENGQLIIDMLLPPKWGASDVY</sequence>